<evidence type="ECO:0000313" key="4">
    <source>
        <dbReference type="Proteomes" id="UP001214250"/>
    </source>
</evidence>
<dbReference type="InterPro" id="IPR007712">
    <property type="entry name" value="RelE/ParE_toxin"/>
</dbReference>
<evidence type="ECO:0000256" key="2">
    <source>
        <dbReference type="ARBA" id="ARBA00022649"/>
    </source>
</evidence>
<comment type="similarity">
    <text evidence="1">Belongs to the RelE toxin family.</text>
</comment>
<organism evidence="3 4">
    <name type="scientific">Lentisphaera profundi</name>
    <dbReference type="NCBI Taxonomy" id="1658616"/>
    <lineage>
        <taxon>Bacteria</taxon>
        <taxon>Pseudomonadati</taxon>
        <taxon>Lentisphaerota</taxon>
        <taxon>Lentisphaeria</taxon>
        <taxon>Lentisphaerales</taxon>
        <taxon>Lentisphaeraceae</taxon>
        <taxon>Lentisphaera</taxon>
    </lineage>
</organism>
<keyword evidence="4" id="KW-1185">Reference proteome</keyword>
<dbReference type="Proteomes" id="UP001214250">
    <property type="component" value="Chromosome 2"/>
</dbReference>
<dbReference type="PANTHER" id="PTHR35601">
    <property type="entry name" value="TOXIN RELE"/>
    <property type="match status" value="1"/>
</dbReference>
<dbReference type="SUPFAM" id="SSF143011">
    <property type="entry name" value="RelE-like"/>
    <property type="match status" value="1"/>
</dbReference>
<evidence type="ECO:0000313" key="3">
    <source>
        <dbReference type="EMBL" id="WDE97695.1"/>
    </source>
</evidence>
<dbReference type="NCBIfam" id="TIGR02385">
    <property type="entry name" value="RelE_StbE"/>
    <property type="match status" value="1"/>
</dbReference>
<dbReference type="PANTHER" id="PTHR35601:SF1">
    <property type="entry name" value="TOXIN RELE"/>
    <property type="match status" value="1"/>
</dbReference>
<dbReference type="Pfam" id="PF05016">
    <property type="entry name" value="ParE_toxin"/>
    <property type="match status" value="1"/>
</dbReference>
<dbReference type="RefSeq" id="WP_274152244.1">
    <property type="nucleotide sequence ID" value="NZ_CP117812.1"/>
</dbReference>
<keyword evidence="2" id="KW-1277">Toxin-antitoxin system</keyword>
<reference evidence="3 4" key="1">
    <citation type="submission" date="2023-02" db="EMBL/GenBank/DDBJ databases">
        <title>Genome sequence of Lentisphaera profundi SAORIC-696.</title>
        <authorList>
            <person name="Kim e."/>
            <person name="Cho J.-C."/>
            <person name="Choi A."/>
            <person name="Kang I."/>
        </authorList>
    </citation>
    <scope>NUCLEOTIDE SEQUENCE [LARGE SCALE GENOMIC DNA]</scope>
    <source>
        <strain evidence="3 4">SAORIC-696</strain>
    </source>
</reference>
<accession>A0ABY7VU46</accession>
<proteinExistence type="inferred from homology"/>
<evidence type="ECO:0000256" key="1">
    <source>
        <dbReference type="ARBA" id="ARBA00006226"/>
    </source>
</evidence>
<dbReference type="EMBL" id="CP117812">
    <property type="protein sequence ID" value="WDE97695.1"/>
    <property type="molecule type" value="Genomic_DNA"/>
</dbReference>
<gene>
    <name evidence="3" type="ORF">PQO03_17865</name>
</gene>
<name>A0ABY7VU46_9BACT</name>
<dbReference type="InterPro" id="IPR035093">
    <property type="entry name" value="RelE/ParE_toxin_dom_sf"/>
</dbReference>
<sequence length="95" mass="11348">MSYDLSFLPSAKKEWDKLGHTIKEQFKKKLEKVLNEPRIEQNKLSGHSNLYKIKLRSSGYRLAYEVINNEMIIYVISVGKRENNSIYKRMNRRLK</sequence>
<dbReference type="Gene3D" id="3.30.2310.20">
    <property type="entry name" value="RelE-like"/>
    <property type="match status" value="1"/>
</dbReference>
<protein>
    <submittedName>
        <fullName evidence="3">Type II toxin-antitoxin system RelE/ParE family toxin</fullName>
    </submittedName>
</protein>